<reference evidence="2 3" key="1">
    <citation type="journal article" date="2015" name="Genome Biol. Evol.">
        <title>Phylogenomic analyses indicate that early fungi evolved digesting cell walls of algal ancestors of land plants.</title>
        <authorList>
            <person name="Chang Y."/>
            <person name="Wang S."/>
            <person name="Sekimoto S."/>
            <person name="Aerts A.L."/>
            <person name="Choi C."/>
            <person name="Clum A."/>
            <person name="LaButti K.M."/>
            <person name="Lindquist E.A."/>
            <person name="Yee Ngan C."/>
            <person name="Ohm R.A."/>
            <person name="Salamov A.A."/>
            <person name="Grigoriev I.V."/>
            <person name="Spatafora J.W."/>
            <person name="Berbee M.L."/>
        </authorList>
    </citation>
    <scope>NUCLEOTIDE SEQUENCE [LARGE SCALE GENOMIC DNA]</scope>
    <source>
        <strain evidence="2 3">NRRL 1564</strain>
    </source>
</reference>
<feature type="compositionally biased region" description="Acidic residues" evidence="1">
    <location>
        <begin position="150"/>
        <end position="186"/>
    </location>
</feature>
<evidence type="ECO:0000256" key="1">
    <source>
        <dbReference type="SAM" id="MobiDB-lite"/>
    </source>
</evidence>
<protein>
    <submittedName>
        <fullName evidence="2">Uncharacterized protein</fullName>
    </submittedName>
</protein>
<name>A0A2G5B0E6_COERN</name>
<accession>A0A2G5B0E6</accession>
<feature type="region of interest" description="Disordered" evidence="1">
    <location>
        <begin position="350"/>
        <end position="380"/>
    </location>
</feature>
<evidence type="ECO:0000313" key="3">
    <source>
        <dbReference type="Proteomes" id="UP000242474"/>
    </source>
</evidence>
<feature type="region of interest" description="Disordered" evidence="1">
    <location>
        <begin position="517"/>
        <end position="556"/>
    </location>
</feature>
<feature type="region of interest" description="Disordered" evidence="1">
    <location>
        <begin position="637"/>
        <end position="671"/>
    </location>
</feature>
<dbReference type="EMBL" id="KZ303752">
    <property type="protein sequence ID" value="PIA12489.1"/>
    <property type="molecule type" value="Genomic_DNA"/>
</dbReference>
<feature type="region of interest" description="Disordered" evidence="1">
    <location>
        <begin position="1"/>
        <end position="58"/>
    </location>
</feature>
<proteinExistence type="predicted"/>
<feature type="region of interest" description="Disordered" evidence="1">
    <location>
        <begin position="100"/>
        <end position="323"/>
    </location>
</feature>
<feature type="compositionally biased region" description="Polar residues" evidence="1">
    <location>
        <begin position="711"/>
        <end position="721"/>
    </location>
</feature>
<feature type="region of interest" description="Disordered" evidence="1">
    <location>
        <begin position="394"/>
        <end position="428"/>
    </location>
</feature>
<feature type="compositionally biased region" description="Low complexity" evidence="1">
    <location>
        <begin position="695"/>
        <end position="710"/>
    </location>
</feature>
<feature type="compositionally biased region" description="Acidic residues" evidence="1">
    <location>
        <begin position="1"/>
        <end position="13"/>
    </location>
</feature>
<dbReference type="STRING" id="763665.A0A2G5B0E6"/>
<dbReference type="AlphaFoldDB" id="A0A2G5B0E6"/>
<feature type="compositionally biased region" description="Acidic residues" evidence="1">
    <location>
        <begin position="366"/>
        <end position="378"/>
    </location>
</feature>
<evidence type="ECO:0000313" key="2">
    <source>
        <dbReference type="EMBL" id="PIA12489.1"/>
    </source>
</evidence>
<gene>
    <name evidence="2" type="ORF">COEREDRAFT_12734</name>
</gene>
<feature type="compositionally biased region" description="Pro residues" evidence="1">
    <location>
        <begin position="394"/>
        <end position="403"/>
    </location>
</feature>
<feature type="compositionally biased region" description="Acidic residues" evidence="1">
    <location>
        <begin position="194"/>
        <end position="215"/>
    </location>
</feature>
<keyword evidence="3" id="KW-1185">Reference proteome</keyword>
<dbReference type="Proteomes" id="UP000242474">
    <property type="component" value="Unassembled WGS sequence"/>
</dbReference>
<feature type="region of interest" description="Disordered" evidence="1">
    <location>
        <begin position="694"/>
        <end position="729"/>
    </location>
</feature>
<organism evidence="2 3">
    <name type="scientific">Coemansia reversa (strain ATCC 12441 / NRRL 1564)</name>
    <dbReference type="NCBI Taxonomy" id="763665"/>
    <lineage>
        <taxon>Eukaryota</taxon>
        <taxon>Fungi</taxon>
        <taxon>Fungi incertae sedis</taxon>
        <taxon>Zoopagomycota</taxon>
        <taxon>Kickxellomycotina</taxon>
        <taxon>Kickxellomycetes</taxon>
        <taxon>Kickxellales</taxon>
        <taxon>Kickxellaceae</taxon>
        <taxon>Coemansia</taxon>
    </lineage>
</organism>
<feature type="compositionally biased region" description="Polar residues" evidence="1">
    <location>
        <begin position="108"/>
        <end position="118"/>
    </location>
</feature>
<sequence>MAYNFDDDADVDDVAPSPTDDTEVSGNNNNSNDSDDEDDDGQLRLNFRGESGAGRVAIRTDNRANAGGLANIHGTPAYSLASSALNLPPASFISYVNRHTPRDDASFSPPNIRSTPGTSVVAVSASSAEPPDMRISEPETANNENSTGSDDSDDDTTDDDSETADDDSSSEDEPADDNTTDSDSDYEYPGSDSESSDDSESDTESEHSDPDDDDQAPVNAETPEPANVGGEQMGVSTSPAEPSGTSPGWSSSGGGNVDVQVSVTLPPPVPAQAALAHRTASTQTETSRAHTETTDTDVEMTPAPRTPPQQQTRSRIVPMDETSPNLSAIHTAEIANDSDESMCEFEDIIVEDEESSEDEDKRILEDIQEDEEIEEQMEEIQPQIQALPLPLFLPLPSPLPPQPSLLENLPTQSDTRSSRSDLISFDGMSETDSSLGLISYQESSSASANTGRASSSMSPVTPRSPTSLFAANATNIEPPRPVAIRADSEPLPSHHVSAYTHTRTRSAEQHSEFPIAVPPQAASPQPLRTRAEALQAARPTRQERAAPSSPLTPHLGKHFIQSRTPSPNLVVFEVPQTNQPLRAQAPPNPAQALLRPLMPHRARRIRGDITSPTGSTLMPQITGLGVYVARPGMGWHPPQATQEDARPAQGHIHPQAQPNDTPADPSQMEGAMHPTSQAIWNAFAIRNPVYLEHQSPTAASSESSEMTPSSCFTFSYNPRSSHQQRREEP</sequence>
<feature type="compositionally biased region" description="Low complexity" evidence="1">
    <location>
        <begin position="119"/>
        <end position="128"/>
    </location>
</feature>